<name>L1IUQ9_GUITC</name>
<keyword evidence="4" id="KW-1185">Reference proteome</keyword>
<dbReference type="Proteomes" id="UP000011087">
    <property type="component" value="Unassembled WGS sequence"/>
</dbReference>
<sequence>MNRLGLATVFEDSDESDANSRQLAPRDHQLFGRSRKEKSEMAAMGLEPKKAVEVPSFLQNSFLGNKNNKLTSSSSSQNAFLNPPAFLQLGLDRTDKPQPPAPSTIPLRTRAGWGKGYGEINQRALAKHLMQLGLDPLLLDKKGRTAAKTAADRGYAWHAELEGARGGEDTQENILRKPSLESSLPSPNGSSQASTSSTVEAAGKRCVKVGKEEQEEQEEHESDFSLDEVASSRCISEFDSYESSVENFQMLPSSFMQEDMREETRGEEGKKRKESEQHEQVQKVVRRDEVVLATASKEEEEEEEEHVEFSSSLSSIFSKFGVSMQDASSLSDDVNTPSKAIGSSPAPSFSPSSSPDKLLPHLDQTRQSSGRHLLAGRGEQLPCIECSVNEEEMREEKKSEQTIQGEETRLEAEKLVQEERPPPSIEIESERVGKIPASSLTSMSTIASDLLRPQESSQQKDFSGTRNFEL</sequence>
<dbReference type="RefSeq" id="XP_005826614.1">
    <property type="nucleotide sequence ID" value="XM_005826557.1"/>
</dbReference>
<evidence type="ECO:0000313" key="4">
    <source>
        <dbReference type="Proteomes" id="UP000011087"/>
    </source>
</evidence>
<organism evidence="2">
    <name type="scientific">Guillardia theta (strain CCMP2712)</name>
    <name type="common">Cryptophyte</name>
    <dbReference type="NCBI Taxonomy" id="905079"/>
    <lineage>
        <taxon>Eukaryota</taxon>
        <taxon>Cryptophyceae</taxon>
        <taxon>Pyrenomonadales</taxon>
        <taxon>Geminigeraceae</taxon>
        <taxon>Guillardia</taxon>
    </lineage>
</organism>
<feature type="compositionally biased region" description="Basic and acidic residues" evidence="1">
    <location>
        <begin position="258"/>
        <end position="285"/>
    </location>
</feature>
<evidence type="ECO:0000256" key="1">
    <source>
        <dbReference type="SAM" id="MobiDB-lite"/>
    </source>
</evidence>
<accession>L1IUQ9</accession>
<reference evidence="4" key="2">
    <citation type="submission" date="2012-11" db="EMBL/GenBank/DDBJ databases">
        <authorList>
            <person name="Kuo A."/>
            <person name="Curtis B.A."/>
            <person name="Tanifuji G."/>
            <person name="Burki F."/>
            <person name="Gruber A."/>
            <person name="Irimia M."/>
            <person name="Maruyama S."/>
            <person name="Arias M.C."/>
            <person name="Ball S.G."/>
            <person name="Gile G.H."/>
            <person name="Hirakawa Y."/>
            <person name="Hopkins J.F."/>
            <person name="Rensing S.A."/>
            <person name="Schmutz J."/>
            <person name="Symeonidi A."/>
            <person name="Elias M."/>
            <person name="Eveleigh R.J."/>
            <person name="Herman E.K."/>
            <person name="Klute M.J."/>
            <person name="Nakayama T."/>
            <person name="Obornik M."/>
            <person name="Reyes-Prieto A."/>
            <person name="Armbrust E.V."/>
            <person name="Aves S.J."/>
            <person name="Beiko R.G."/>
            <person name="Coutinho P."/>
            <person name="Dacks J.B."/>
            <person name="Durnford D.G."/>
            <person name="Fast N.M."/>
            <person name="Green B.R."/>
            <person name="Grisdale C."/>
            <person name="Hempe F."/>
            <person name="Henrissat B."/>
            <person name="Hoppner M.P."/>
            <person name="Ishida K.-I."/>
            <person name="Kim E."/>
            <person name="Koreny L."/>
            <person name="Kroth P.G."/>
            <person name="Liu Y."/>
            <person name="Malik S.-B."/>
            <person name="Maier U.G."/>
            <person name="McRose D."/>
            <person name="Mock T."/>
            <person name="Neilson J.A."/>
            <person name="Onodera N.T."/>
            <person name="Poole A.M."/>
            <person name="Pritham E.J."/>
            <person name="Richards T.A."/>
            <person name="Rocap G."/>
            <person name="Roy S.W."/>
            <person name="Sarai C."/>
            <person name="Schaack S."/>
            <person name="Shirato S."/>
            <person name="Slamovits C.H."/>
            <person name="Spencer D.F."/>
            <person name="Suzuki S."/>
            <person name="Worden A.Z."/>
            <person name="Zauner S."/>
            <person name="Barry K."/>
            <person name="Bell C."/>
            <person name="Bharti A.K."/>
            <person name="Crow J.A."/>
            <person name="Grimwood J."/>
            <person name="Kramer R."/>
            <person name="Lindquist E."/>
            <person name="Lucas S."/>
            <person name="Salamov A."/>
            <person name="McFadden G.I."/>
            <person name="Lane C.E."/>
            <person name="Keeling P.J."/>
            <person name="Gray M.W."/>
            <person name="Grigoriev I.V."/>
            <person name="Archibald J.M."/>
        </authorList>
    </citation>
    <scope>NUCLEOTIDE SEQUENCE</scope>
    <source>
        <strain evidence="4">CCMP2712</strain>
    </source>
</reference>
<evidence type="ECO:0000313" key="3">
    <source>
        <dbReference type="EnsemblProtists" id="EKX39634"/>
    </source>
</evidence>
<dbReference type="KEGG" id="gtt:GUITHDRAFT_114361"/>
<dbReference type="HOGENOM" id="CLU_581984_0_0_1"/>
<protein>
    <submittedName>
        <fullName evidence="2 3">Uncharacterized protein</fullName>
    </submittedName>
</protein>
<feature type="compositionally biased region" description="Polar residues" evidence="1">
    <location>
        <begin position="180"/>
        <end position="199"/>
    </location>
</feature>
<reference evidence="3" key="3">
    <citation type="submission" date="2016-03" db="UniProtKB">
        <authorList>
            <consortium name="EnsemblProtists"/>
        </authorList>
    </citation>
    <scope>IDENTIFICATION</scope>
</reference>
<feature type="compositionally biased region" description="Polar residues" evidence="1">
    <location>
        <begin position="438"/>
        <end position="447"/>
    </location>
</feature>
<feature type="compositionally biased region" description="Basic and acidic residues" evidence="1">
    <location>
        <begin position="394"/>
        <end position="421"/>
    </location>
</feature>
<reference evidence="2 4" key="1">
    <citation type="journal article" date="2012" name="Nature">
        <title>Algal genomes reveal evolutionary mosaicism and the fate of nucleomorphs.</title>
        <authorList>
            <consortium name="DOE Joint Genome Institute"/>
            <person name="Curtis B.A."/>
            <person name="Tanifuji G."/>
            <person name="Burki F."/>
            <person name="Gruber A."/>
            <person name="Irimia M."/>
            <person name="Maruyama S."/>
            <person name="Arias M.C."/>
            <person name="Ball S.G."/>
            <person name="Gile G.H."/>
            <person name="Hirakawa Y."/>
            <person name="Hopkins J.F."/>
            <person name="Kuo A."/>
            <person name="Rensing S.A."/>
            <person name="Schmutz J."/>
            <person name="Symeonidi A."/>
            <person name="Elias M."/>
            <person name="Eveleigh R.J."/>
            <person name="Herman E.K."/>
            <person name="Klute M.J."/>
            <person name="Nakayama T."/>
            <person name="Obornik M."/>
            <person name="Reyes-Prieto A."/>
            <person name="Armbrust E.V."/>
            <person name="Aves S.J."/>
            <person name="Beiko R.G."/>
            <person name="Coutinho P."/>
            <person name="Dacks J.B."/>
            <person name="Durnford D.G."/>
            <person name="Fast N.M."/>
            <person name="Green B.R."/>
            <person name="Grisdale C.J."/>
            <person name="Hempel F."/>
            <person name="Henrissat B."/>
            <person name="Hoppner M.P."/>
            <person name="Ishida K."/>
            <person name="Kim E."/>
            <person name="Koreny L."/>
            <person name="Kroth P.G."/>
            <person name="Liu Y."/>
            <person name="Malik S.B."/>
            <person name="Maier U.G."/>
            <person name="McRose D."/>
            <person name="Mock T."/>
            <person name="Neilson J.A."/>
            <person name="Onodera N.T."/>
            <person name="Poole A.M."/>
            <person name="Pritham E.J."/>
            <person name="Richards T.A."/>
            <person name="Rocap G."/>
            <person name="Roy S.W."/>
            <person name="Sarai C."/>
            <person name="Schaack S."/>
            <person name="Shirato S."/>
            <person name="Slamovits C.H."/>
            <person name="Spencer D.F."/>
            <person name="Suzuki S."/>
            <person name="Worden A.Z."/>
            <person name="Zauner S."/>
            <person name="Barry K."/>
            <person name="Bell C."/>
            <person name="Bharti A.K."/>
            <person name="Crow J.A."/>
            <person name="Grimwood J."/>
            <person name="Kramer R."/>
            <person name="Lindquist E."/>
            <person name="Lucas S."/>
            <person name="Salamov A."/>
            <person name="McFadden G.I."/>
            <person name="Lane C.E."/>
            <person name="Keeling P.J."/>
            <person name="Gray M.W."/>
            <person name="Grigoriev I.V."/>
            <person name="Archibald J.M."/>
        </authorList>
    </citation>
    <scope>NUCLEOTIDE SEQUENCE</scope>
    <source>
        <strain evidence="2 4">CCMP2712</strain>
    </source>
</reference>
<dbReference type="EMBL" id="JH993038">
    <property type="protein sequence ID" value="EKX39634.1"/>
    <property type="molecule type" value="Genomic_DNA"/>
</dbReference>
<evidence type="ECO:0000313" key="2">
    <source>
        <dbReference type="EMBL" id="EKX39634.1"/>
    </source>
</evidence>
<feature type="region of interest" description="Disordered" evidence="1">
    <location>
        <begin position="392"/>
        <end position="470"/>
    </location>
</feature>
<proteinExistence type="predicted"/>
<feature type="compositionally biased region" description="Acidic residues" evidence="1">
    <location>
        <begin position="213"/>
        <end position="226"/>
    </location>
</feature>
<feature type="region of interest" description="Disordered" evidence="1">
    <location>
        <begin position="1"/>
        <end position="38"/>
    </location>
</feature>
<feature type="region of interest" description="Disordered" evidence="1">
    <location>
        <begin position="324"/>
        <end position="376"/>
    </location>
</feature>
<feature type="compositionally biased region" description="Polar residues" evidence="1">
    <location>
        <begin position="454"/>
        <end position="470"/>
    </location>
</feature>
<feature type="compositionally biased region" description="Polar residues" evidence="1">
    <location>
        <begin position="325"/>
        <end position="338"/>
    </location>
</feature>
<dbReference type="PaxDb" id="55529-EKX39634"/>
<feature type="compositionally biased region" description="Low complexity" evidence="1">
    <location>
        <begin position="343"/>
        <end position="355"/>
    </location>
</feature>
<dbReference type="EnsemblProtists" id="EKX39634">
    <property type="protein sequence ID" value="EKX39634"/>
    <property type="gene ID" value="GUITHDRAFT_114361"/>
</dbReference>
<dbReference type="GeneID" id="17296316"/>
<gene>
    <name evidence="2" type="ORF">GUITHDRAFT_114361</name>
</gene>
<feature type="region of interest" description="Disordered" evidence="1">
    <location>
        <begin position="248"/>
        <end position="285"/>
    </location>
</feature>
<feature type="region of interest" description="Disordered" evidence="1">
    <location>
        <begin position="177"/>
        <end position="229"/>
    </location>
</feature>
<dbReference type="AlphaFoldDB" id="L1IUQ9"/>